<evidence type="ECO:0000256" key="5">
    <source>
        <dbReference type="PROSITE-ProRule" id="PRU00555"/>
    </source>
</evidence>
<keyword evidence="3 5" id="KW-0442">Lipid degradation</keyword>
<comment type="catalytic activity">
    <reaction evidence="6">
        <text>a 1-acyl-sn-glycero-3-phosphocholine + H2O = sn-glycerol 3-phosphocholine + a fatty acid + H(+)</text>
        <dbReference type="Rhea" id="RHEA:15177"/>
        <dbReference type="ChEBI" id="CHEBI:15377"/>
        <dbReference type="ChEBI" id="CHEBI:15378"/>
        <dbReference type="ChEBI" id="CHEBI:16870"/>
        <dbReference type="ChEBI" id="CHEBI:28868"/>
        <dbReference type="ChEBI" id="CHEBI:58168"/>
        <dbReference type="EC" id="3.1.1.5"/>
    </reaction>
</comment>
<protein>
    <recommendedName>
        <fullName evidence="6">Lysophospholipase</fullName>
        <ecNumber evidence="6">3.1.1.5</ecNumber>
    </recommendedName>
</protein>
<dbReference type="GO" id="GO:0004622">
    <property type="term" value="F:phosphatidylcholine lysophospholipase activity"/>
    <property type="evidence" value="ECO:0007669"/>
    <property type="project" value="UniProtKB-EC"/>
</dbReference>
<dbReference type="EC" id="3.1.1.5" evidence="6"/>
<dbReference type="EMBL" id="PUHW01000347">
    <property type="protein sequence ID" value="KAG0686936.1"/>
    <property type="molecule type" value="Genomic_DNA"/>
</dbReference>
<comment type="similarity">
    <text evidence="1 6">Belongs to the lysophospholipase family.</text>
</comment>
<dbReference type="AlphaFoldDB" id="A0A9P6WHF6"/>
<keyword evidence="2 5" id="KW-0378">Hydrolase</keyword>
<evidence type="ECO:0000256" key="2">
    <source>
        <dbReference type="ARBA" id="ARBA00022801"/>
    </source>
</evidence>
<dbReference type="GO" id="GO:0005829">
    <property type="term" value="C:cytosol"/>
    <property type="evidence" value="ECO:0007669"/>
    <property type="project" value="TreeGrafter"/>
</dbReference>
<evidence type="ECO:0000313" key="9">
    <source>
        <dbReference type="Proteomes" id="UP000697127"/>
    </source>
</evidence>
<proteinExistence type="inferred from homology"/>
<dbReference type="PANTHER" id="PTHR10728">
    <property type="entry name" value="CYTOSOLIC PHOSPHOLIPASE A2"/>
    <property type="match status" value="1"/>
</dbReference>
<dbReference type="Gene3D" id="3.40.1090.10">
    <property type="entry name" value="Cytosolic phospholipase A2 catalytic domain"/>
    <property type="match status" value="1"/>
</dbReference>
<evidence type="ECO:0000313" key="8">
    <source>
        <dbReference type="EMBL" id="KAG0686936.1"/>
    </source>
</evidence>
<dbReference type="InterPro" id="IPR002642">
    <property type="entry name" value="LysoPLipase_cat_dom"/>
</dbReference>
<dbReference type="GO" id="GO:0004623">
    <property type="term" value="F:phospholipase A2 activity"/>
    <property type="evidence" value="ECO:0007669"/>
    <property type="project" value="TreeGrafter"/>
</dbReference>
<dbReference type="InterPro" id="IPR016035">
    <property type="entry name" value="Acyl_Trfase/lysoPLipase"/>
</dbReference>
<gene>
    <name evidence="8" type="primary">PLB1_1</name>
    <name evidence="8" type="ORF">C6P40_003140</name>
</gene>
<organism evidence="8 9">
    <name type="scientific">Pichia californica</name>
    <dbReference type="NCBI Taxonomy" id="460514"/>
    <lineage>
        <taxon>Eukaryota</taxon>
        <taxon>Fungi</taxon>
        <taxon>Dikarya</taxon>
        <taxon>Ascomycota</taxon>
        <taxon>Saccharomycotina</taxon>
        <taxon>Pichiomycetes</taxon>
        <taxon>Pichiales</taxon>
        <taxon>Pichiaceae</taxon>
        <taxon>Pichia</taxon>
    </lineage>
</organism>
<dbReference type="SUPFAM" id="SSF52151">
    <property type="entry name" value="FabD/lysophospholipase-like"/>
    <property type="match status" value="1"/>
</dbReference>
<feature type="chain" id="PRO_5040547864" description="Lysophospholipase" evidence="6">
    <location>
        <begin position="18"/>
        <end position="643"/>
    </location>
</feature>
<keyword evidence="6" id="KW-0732">Signal</keyword>
<comment type="caution">
    <text evidence="8">The sequence shown here is derived from an EMBL/GenBank/DDBJ whole genome shotgun (WGS) entry which is preliminary data.</text>
</comment>
<dbReference type="OrthoDB" id="4084751at2759"/>
<name>A0A9P6WHF6_9ASCO</name>
<evidence type="ECO:0000259" key="7">
    <source>
        <dbReference type="PROSITE" id="PS51210"/>
    </source>
</evidence>
<evidence type="ECO:0000256" key="3">
    <source>
        <dbReference type="ARBA" id="ARBA00022963"/>
    </source>
</evidence>
<dbReference type="GO" id="GO:0005886">
    <property type="term" value="C:plasma membrane"/>
    <property type="evidence" value="ECO:0007669"/>
    <property type="project" value="TreeGrafter"/>
</dbReference>
<dbReference type="PANTHER" id="PTHR10728:SF56">
    <property type="entry name" value="MEIOTIC PHOSPHOLIPASE SPO1-RELATED"/>
    <property type="match status" value="1"/>
</dbReference>
<dbReference type="GO" id="GO:0005783">
    <property type="term" value="C:endoplasmic reticulum"/>
    <property type="evidence" value="ECO:0007669"/>
    <property type="project" value="TreeGrafter"/>
</dbReference>
<dbReference type="SMART" id="SM00022">
    <property type="entry name" value="PLAc"/>
    <property type="match status" value="1"/>
</dbReference>
<feature type="signal peptide" evidence="6">
    <location>
        <begin position="1"/>
        <end position="17"/>
    </location>
</feature>
<keyword evidence="9" id="KW-1185">Reference proteome</keyword>
<evidence type="ECO:0000256" key="6">
    <source>
        <dbReference type="RuleBase" id="RU362103"/>
    </source>
</evidence>
<sequence>MLSFASLLLTFSALVNAETDISYAPVSDVCPALNSSAIYNDTTHEGFVRSNYLISQDEYSYVSARQIRTTENLINFLDNLNIPDYNETSFSNYFEILNQSTINVGLSFSGGGFRALFTGAGEIMALDSRTTYNSSLKGLLDSSTYIAGLSGGSILLSTLAFNNWTSVENLIDDNSTSIWNTTHSPISKDLSYWKELLAEVEPKKEAGYEITLLDIYGRILSRYMFEQDDDSYGLNTLWSDLKYSAPFQDYEIPFPIISATGGVDNNISDYSLNVFEITPFEFGSFSPLVGGFIPIEILGTSLEAGLPSNFSSCTYDFDNVGFLTAASSNILADFQDILTGFLAGNETDIELVSTILGQNITVQYAELILNLVNSNYNHTLFGIVNNPFYETSLSSNNSDIEEFNELKLVDGGFFSESIPLDSYLAPVRSIDVVFAFDNSASSTDNWPDGDSLFATEERWFESYPNDNFYELPSSIEDFVELGLNKKPSFFGCNGSSLITDLNNPNATVEFNIMKPLIVYIPNNNITYMSNITNYQFSLEERDALVENGFELAQNDDEDDFAQCIGCAIIRRSEERADIELSPFCQSCFEKYCYTDSYTPDYTNISESAPYSVYASSAVPSQLSSIVTKSKSTASIAFPTSFSA</sequence>
<dbReference type="GO" id="GO:0005576">
    <property type="term" value="C:extracellular region"/>
    <property type="evidence" value="ECO:0007669"/>
    <property type="project" value="TreeGrafter"/>
</dbReference>
<dbReference type="Proteomes" id="UP000697127">
    <property type="component" value="Unassembled WGS sequence"/>
</dbReference>
<feature type="domain" description="PLA2c" evidence="7">
    <location>
        <begin position="40"/>
        <end position="598"/>
    </location>
</feature>
<dbReference type="Pfam" id="PF01735">
    <property type="entry name" value="PLA2_B"/>
    <property type="match status" value="1"/>
</dbReference>
<dbReference type="PROSITE" id="PS51210">
    <property type="entry name" value="PLA2C"/>
    <property type="match status" value="1"/>
</dbReference>
<reference evidence="8" key="1">
    <citation type="submission" date="2020-11" db="EMBL/GenBank/DDBJ databases">
        <title>Kefir isolates.</title>
        <authorList>
            <person name="Marcisauskas S."/>
            <person name="Kim Y."/>
            <person name="Blasche S."/>
        </authorList>
    </citation>
    <scope>NUCLEOTIDE SEQUENCE</scope>
    <source>
        <strain evidence="8">Olga-1</strain>
    </source>
</reference>
<accession>A0A9P6WHF6</accession>
<dbReference type="GO" id="GO:0046475">
    <property type="term" value="P:glycerophospholipid catabolic process"/>
    <property type="evidence" value="ECO:0007669"/>
    <property type="project" value="TreeGrafter"/>
</dbReference>
<evidence type="ECO:0000256" key="4">
    <source>
        <dbReference type="ARBA" id="ARBA00023098"/>
    </source>
</evidence>
<keyword evidence="4 5" id="KW-0443">Lipid metabolism</keyword>
<evidence type="ECO:0000256" key="1">
    <source>
        <dbReference type="ARBA" id="ARBA00008780"/>
    </source>
</evidence>